<evidence type="ECO:0000259" key="2">
    <source>
        <dbReference type="Pfam" id="PF02517"/>
    </source>
</evidence>
<accession>A0AAD5H7T8</accession>
<dbReference type="Proteomes" id="UP001205105">
    <property type="component" value="Unassembled WGS sequence"/>
</dbReference>
<dbReference type="InterPro" id="IPR003675">
    <property type="entry name" value="Rce1/LyrA-like_dom"/>
</dbReference>
<sequence>MAGALCNRRVWARWLLATTVTGPVYEELLFRGFLLPSLALWLPPWAAVALSSLVFALTHGNVAHLWRYWWGGCLFGWCYANTGNLLAPIVLHSAFNFLAAAELLWYQRQHSFKLSA</sequence>
<keyword evidence="1" id="KW-1133">Transmembrane helix</keyword>
<dbReference type="AlphaFoldDB" id="A0AAD5H7T8"/>
<dbReference type="PANTHER" id="PTHR43592:SF15">
    <property type="entry name" value="CAAX AMINO TERMINAL PROTEASE FAMILY PROTEIN"/>
    <property type="match status" value="1"/>
</dbReference>
<gene>
    <name evidence="3" type="ORF">COHA_003666</name>
</gene>
<proteinExistence type="predicted"/>
<keyword evidence="1" id="KW-0472">Membrane</keyword>
<comment type="caution">
    <text evidence="3">The sequence shown here is derived from an EMBL/GenBank/DDBJ whole genome shotgun (WGS) entry which is preliminary data.</text>
</comment>
<evidence type="ECO:0000313" key="4">
    <source>
        <dbReference type="Proteomes" id="UP001205105"/>
    </source>
</evidence>
<evidence type="ECO:0000313" key="3">
    <source>
        <dbReference type="EMBL" id="KAI7842737.1"/>
    </source>
</evidence>
<name>A0AAD5H7T8_9CHLO</name>
<feature type="transmembrane region" description="Helical" evidence="1">
    <location>
        <begin position="38"/>
        <end position="58"/>
    </location>
</feature>
<reference evidence="3" key="1">
    <citation type="submission" date="2020-11" db="EMBL/GenBank/DDBJ databases">
        <title>Chlorella ohadii genome sequencing and assembly.</title>
        <authorList>
            <person name="Murik O."/>
            <person name="Treves H."/>
            <person name="Kedem I."/>
            <person name="Shotland Y."/>
            <person name="Kaplan A."/>
        </authorList>
    </citation>
    <scope>NUCLEOTIDE SEQUENCE</scope>
    <source>
        <strain evidence="3">1</strain>
    </source>
</reference>
<dbReference type="PANTHER" id="PTHR43592">
    <property type="entry name" value="CAAX AMINO TERMINAL PROTEASE"/>
    <property type="match status" value="1"/>
</dbReference>
<keyword evidence="4" id="KW-1185">Reference proteome</keyword>
<keyword evidence="1" id="KW-0812">Transmembrane</keyword>
<organism evidence="3 4">
    <name type="scientific">Chlorella ohadii</name>
    <dbReference type="NCBI Taxonomy" id="2649997"/>
    <lineage>
        <taxon>Eukaryota</taxon>
        <taxon>Viridiplantae</taxon>
        <taxon>Chlorophyta</taxon>
        <taxon>core chlorophytes</taxon>
        <taxon>Trebouxiophyceae</taxon>
        <taxon>Chlorellales</taxon>
        <taxon>Chlorellaceae</taxon>
        <taxon>Chlorella clade</taxon>
        <taxon>Chlorella</taxon>
    </lineage>
</organism>
<dbReference type="GO" id="GO:0080120">
    <property type="term" value="P:CAAX-box protein maturation"/>
    <property type="evidence" value="ECO:0007669"/>
    <property type="project" value="UniProtKB-ARBA"/>
</dbReference>
<dbReference type="Pfam" id="PF02517">
    <property type="entry name" value="Rce1-like"/>
    <property type="match status" value="1"/>
</dbReference>
<feature type="transmembrane region" description="Helical" evidence="1">
    <location>
        <begin position="65"/>
        <end position="83"/>
    </location>
</feature>
<protein>
    <recommendedName>
        <fullName evidence="2">CAAX prenyl protease 2/Lysostaphin resistance protein A-like domain-containing protein</fullName>
    </recommendedName>
</protein>
<feature type="domain" description="CAAX prenyl protease 2/Lysostaphin resistance protein A-like" evidence="2">
    <location>
        <begin position="12"/>
        <end position="98"/>
    </location>
</feature>
<evidence type="ECO:0000256" key="1">
    <source>
        <dbReference type="SAM" id="Phobius"/>
    </source>
</evidence>
<dbReference type="EMBL" id="JADXDR010000049">
    <property type="protein sequence ID" value="KAI7842737.1"/>
    <property type="molecule type" value="Genomic_DNA"/>
</dbReference>
<dbReference type="GO" id="GO:0004175">
    <property type="term" value="F:endopeptidase activity"/>
    <property type="evidence" value="ECO:0007669"/>
    <property type="project" value="UniProtKB-ARBA"/>
</dbReference>